<dbReference type="SUPFAM" id="SSF54631">
    <property type="entry name" value="CBS-domain pair"/>
    <property type="match status" value="1"/>
</dbReference>
<sequence>MLCQQAIETQYPFIENNASIASILELMDQTHIYTIPVLENDVLLGIITRTQLQDATEVSIHLDNAHQPLQIMENEHICSALRVMLANHLQILPVHNSDNKYQGIITTETLLQKISLMIGCDDAPGALITLEMDRHNFSFGELSRLVETNDAGIMQLNTYTEPETGYLIVNIRINKAEVSDVVATLQRYDYVVRYFFGKENYENELKQNYDALMNYLNI</sequence>
<organism evidence="3 4">
    <name type="scientific">Rhizosphaericola mali</name>
    <dbReference type="NCBI Taxonomy" id="2545455"/>
    <lineage>
        <taxon>Bacteria</taxon>
        <taxon>Pseudomonadati</taxon>
        <taxon>Bacteroidota</taxon>
        <taxon>Chitinophagia</taxon>
        <taxon>Chitinophagales</taxon>
        <taxon>Chitinophagaceae</taxon>
        <taxon>Rhizosphaericola</taxon>
    </lineage>
</organism>
<dbReference type="SMART" id="SM00116">
    <property type="entry name" value="CBS"/>
    <property type="match status" value="2"/>
</dbReference>
<dbReference type="PROSITE" id="PS51371">
    <property type="entry name" value="CBS"/>
    <property type="match status" value="1"/>
</dbReference>
<dbReference type="InterPro" id="IPR000644">
    <property type="entry name" value="CBS_dom"/>
</dbReference>
<dbReference type="Proteomes" id="UP000292424">
    <property type="component" value="Chromosome"/>
</dbReference>
<evidence type="ECO:0000313" key="4">
    <source>
        <dbReference type="Proteomes" id="UP000292424"/>
    </source>
</evidence>
<dbReference type="CDD" id="cd02205">
    <property type="entry name" value="CBS_pair_SF"/>
    <property type="match status" value="1"/>
</dbReference>
<dbReference type="AlphaFoldDB" id="A0A5P2G5M6"/>
<name>A0A5P2G5M6_9BACT</name>
<dbReference type="RefSeq" id="WP_131330944.1">
    <property type="nucleotide sequence ID" value="NZ_CP044016.1"/>
</dbReference>
<evidence type="ECO:0000313" key="3">
    <source>
        <dbReference type="EMBL" id="QES89988.1"/>
    </source>
</evidence>
<dbReference type="Pfam" id="PF00571">
    <property type="entry name" value="CBS"/>
    <property type="match status" value="2"/>
</dbReference>
<dbReference type="InterPro" id="IPR046342">
    <property type="entry name" value="CBS_dom_sf"/>
</dbReference>
<evidence type="ECO:0000259" key="2">
    <source>
        <dbReference type="PROSITE" id="PS51371"/>
    </source>
</evidence>
<proteinExistence type="predicted"/>
<dbReference type="OrthoDB" id="1523762at2"/>
<dbReference type="Gene3D" id="3.10.580.10">
    <property type="entry name" value="CBS-domain"/>
    <property type="match status" value="1"/>
</dbReference>
<accession>A0A5P2G5M6</accession>
<dbReference type="KEGG" id="arac:E0W69_015410"/>
<feature type="domain" description="CBS" evidence="2">
    <location>
        <begin position="7"/>
        <end position="64"/>
    </location>
</feature>
<protein>
    <submittedName>
        <fullName evidence="3">CBS domain-containing protein</fullName>
    </submittedName>
</protein>
<dbReference type="EMBL" id="CP044016">
    <property type="protein sequence ID" value="QES89988.1"/>
    <property type="molecule type" value="Genomic_DNA"/>
</dbReference>
<keyword evidence="1" id="KW-0129">CBS domain</keyword>
<reference evidence="3 4" key="1">
    <citation type="submission" date="2019-09" db="EMBL/GenBank/DDBJ databases">
        <title>Complete genome sequence of Arachidicoccus sp. B3-10 isolated from apple orchard soil.</title>
        <authorList>
            <person name="Kim H.S."/>
            <person name="Han K.-I."/>
            <person name="Suh M.K."/>
            <person name="Lee K.C."/>
            <person name="Eom M.K."/>
            <person name="Kim J.-S."/>
            <person name="Kang S.W."/>
            <person name="Sin Y."/>
            <person name="Lee J.-S."/>
        </authorList>
    </citation>
    <scope>NUCLEOTIDE SEQUENCE [LARGE SCALE GENOMIC DNA]</scope>
    <source>
        <strain evidence="3 4">B3-10</strain>
    </source>
</reference>
<keyword evidence="4" id="KW-1185">Reference proteome</keyword>
<gene>
    <name evidence="3" type="ORF">E0W69_015410</name>
</gene>
<evidence type="ECO:0000256" key="1">
    <source>
        <dbReference type="PROSITE-ProRule" id="PRU00703"/>
    </source>
</evidence>